<protein>
    <submittedName>
        <fullName evidence="1">Uncharacterized protein</fullName>
    </submittedName>
</protein>
<name>A0AAW8FLF0_9ACTN</name>
<dbReference type="EMBL" id="JAUSZV010000005">
    <property type="protein sequence ID" value="MDQ0910768.1"/>
    <property type="molecule type" value="Genomic_DNA"/>
</dbReference>
<dbReference type="AlphaFoldDB" id="A0AAW8FLF0"/>
<comment type="caution">
    <text evidence="1">The sequence shown here is derived from an EMBL/GenBank/DDBJ whole genome shotgun (WGS) entry which is preliminary data.</text>
</comment>
<organism evidence="1 2">
    <name type="scientific">Streptomyces canus</name>
    <dbReference type="NCBI Taxonomy" id="58343"/>
    <lineage>
        <taxon>Bacteria</taxon>
        <taxon>Bacillati</taxon>
        <taxon>Actinomycetota</taxon>
        <taxon>Actinomycetes</taxon>
        <taxon>Kitasatosporales</taxon>
        <taxon>Streptomycetaceae</taxon>
        <taxon>Streptomyces</taxon>
        <taxon>Streptomyces aurantiacus group</taxon>
    </lineage>
</organism>
<evidence type="ECO:0000313" key="1">
    <source>
        <dbReference type="EMBL" id="MDQ0910768.1"/>
    </source>
</evidence>
<gene>
    <name evidence="1" type="ORF">QFZ22_006753</name>
</gene>
<evidence type="ECO:0000313" key="2">
    <source>
        <dbReference type="Proteomes" id="UP001234216"/>
    </source>
</evidence>
<dbReference type="RefSeq" id="WP_306981689.1">
    <property type="nucleotide sequence ID" value="NZ_JAUSYQ010000002.1"/>
</dbReference>
<reference evidence="1" key="1">
    <citation type="submission" date="2023-07" db="EMBL/GenBank/DDBJ databases">
        <title>Comparative genomics of wheat-associated soil bacteria to identify genetic determinants of phenazine resistance.</title>
        <authorList>
            <person name="Mouncey N."/>
        </authorList>
    </citation>
    <scope>NUCLEOTIDE SEQUENCE</scope>
    <source>
        <strain evidence="1">V4I22</strain>
    </source>
</reference>
<proteinExistence type="predicted"/>
<dbReference type="Proteomes" id="UP001234216">
    <property type="component" value="Unassembled WGS sequence"/>
</dbReference>
<accession>A0AAW8FLF0</accession>
<sequence length="49" mass="4692">MSVIATAAMTGTGAAAILGGLKVAVNAALVLFGALTSALFLRGARSSAQ</sequence>